<evidence type="ECO:0000313" key="2">
    <source>
        <dbReference type="Proteomes" id="UP001054837"/>
    </source>
</evidence>
<evidence type="ECO:0000313" key="1">
    <source>
        <dbReference type="EMBL" id="GIX85341.1"/>
    </source>
</evidence>
<gene>
    <name evidence="1" type="ORF">CDAR_264571</name>
</gene>
<keyword evidence="2" id="KW-1185">Reference proteome</keyword>
<sequence>MAFDGNLEFQRVHPVSWIRLFRPVSPGNSRRFVIVRNLGLEDSGMGHKKGNSRRFVIVRNLGLEESGMGHKKGWIFLSDLFLLPPLRIKDAVLICLRHTIRL</sequence>
<protein>
    <submittedName>
        <fullName evidence="1">Uncharacterized protein</fullName>
    </submittedName>
</protein>
<accession>A0AAV4NN37</accession>
<dbReference type="AlphaFoldDB" id="A0AAV4NN37"/>
<dbReference type="EMBL" id="BPLQ01001782">
    <property type="protein sequence ID" value="GIX85341.1"/>
    <property type="molecule type" value="Genomic_DNA"/>
</dbReference>
<dbReference type="Proteomes" id="UP001054837">
    <property type="component" value="Unassembled WGS sequence"/>
</dbReference>
<name>A0AAV4NN37_9ARAC</name>
<organism evidence="1 2">
    <name type="scientific">Caerostris darwini</name>
    <dbReference type="NCBI Taxonomy" id="1538125"/>
    <lineage>
        <taxon>Eukaryota</taxon>
        <taxon>Metazoa</taxon>
        <taxon>Ecdysozoa</taxon>
        <taxon>Arthropoda</taxon>
        <taxon>Chelicerata</taxon>
        <taxon>Arachnida</taxon>
        <taxon>Araneae</taxon>
        <taxon>Araneomorphae</taxon>
        <taxon>Entelegynae</taxon>
        <taxon>Araneoidea</taxon>
        <taxon>Araneidae</taxon>
        <taxon>Caerostris</taxon>
    </lineage>
</organism>
<proteinExistence type="predicted"/>
<reference evidence="1 2" key="1">
    <citation type="submission" date="2021-06" db="EMBL/GenBank/DDBJ databases">
        <title>Caerostris darwini draft genome.</title>
        <authorList>
            <person name="Kono N."/>
            <person name="Arakawa K."/>
        </authorList>
    </citation>
    <scope>NUCLEOTIDE SEQUENCE [LARGE SCALE GENOMIC DNA]</scope>
</reference>
<comment type="caution">
    <text evidence="1">The sequence shown here is derived from an EMBL/GenBank/DDBJ whole genome shotgun (WGS) entry which is preliminary data.</text>
</comment>